<proteinExistence type="predicted"/>
<protein>
    <submittedName>
        <fullName evidence="1">Uncharacterized protein</fullName>
    </submittedName>
</protein>
<sequence>MPVPSKIEQRGLHKKHLVQSIRFAFDKQNLILRRTADNKNTFYLGNRKEFEAKANDYLMKSHDYIVFS</sequence>
<gene>
    <name evidence="1" type="ORF">UJA718_LOCUS41491</name>
</gene>
<evidence type="ECO:0000313" key="2">
    <source>
        <dbReference type="Proteomes" id="UP000663873"/>
    </source>
</evidence>
<dbReference type="AlphaFoldDB" id="A0A821PGE1"/>
<dbReference type="EMBL" id="CAJOBP010049394">
    <property type="protein sequence ID" value="CAF4805660.1"/>
    <property type="molecule type" value="Genomic_DNA"/>
</dbReference>
<name>A0A821PGE1_9BILA</name>
<reference evidence="1" key="1">
    <citation type="submission" date="2021-02" db="EMBL/GenBank/DDBJ databases">
        <authorList>
            <person name="Nowell W R."/>
        </authorList>
    </citation>
    <scope>NUCLEOTIDE SEQUENCE</scope>
</reference>
<dbReference type="Proteomes" id="UP000663873">
    <property type="component" value="Unassembled WGS sequence"/>
</dbReference>
<comment type="caution">
    <text evidence="1">The sequence shown here is derived from an EMBL/GenBank/DDBJ whole genome shotgun (WGS) entry which is preliminary data.</text>
</comment>
<feature type="non-terminal residue" evidence="1">
    <location>
        <position position="68"/>
    </location>
</feature>
<accession>A0A821PGE1</accession>
<evidence type="ECO:0000313" key="1">
    <source>
        <dbReference type="EMBL" id="CAF4805660.1"/>
    </source>
</evidence>
<keyword evidence="2" id="KW-1185">Reference proteome</keyword>
<organism evidence="1 2">
    <name type="scientific">Rotaria socialis</name>
    <dbReference type="NCBI Taxonomy" id="392032"/>
    <lineage>
        <taxon>Eukaryota</taxon>
        <taxon>Metazoa</taxon>
        <taxon>Spiralia</taxon>
        <taxon>Gnathifera</taxon>
        <taxon>Rotifera</taxon>
        <taxon>Eurotatoria</taxon>
        <taxon>Bdelloidea</taxon>
        <taxon>Philodinida</taxon>
        <taxon>Philodinidae</taxon>
        <taxon>Rotaria</taxon>
    </lineage>
</organism>